<dbReference type="Pfam" id="PF06974">
    <property type="entry name" value="WS_DGAT_C"/>
    <property type="match status" value="1"/>
</dbReference>
<proteinExistence type="predicted"/>
<reference evidence="11" key="1">
    <citation type="journal article" date="2017" name="Appl. Environ. Microbiol.">
        <title>Molecular characterization of an Endozoicomonas-like organism causing infection in king scallop Pecten maximus L.</title>
        <authorList>
            <person name="Cano I."/>
            <person name="van Aerle R."/>
            <person name="Ross S."/>
            <person name="Verner-Jeffreys D.W."/>
            <person name="Paley R.K."/>
            <person name="Rimmer G."/>
            <person name="Ryder D."/>
            <person name="Hooper P."/>
            <person name="Stone D."/>
            <person name="Feist S.W."/>
        </authorList>
    </citation>
    <scope>NUCLEOTIDE SEQUENCE</scope>
</reference>
<evidence type="ECO:0000256" key="5">
    <source>
        <dbReference type="ARBA" id="ARBA00022679"/>
    </source>
</evidence>
<comment type="catalytic activity">
    <reaction evidence="8">
        <text>an acyl-CoA + a 1,2-diacyl-sn-glycerol = a triacyl-sn-glycerol + CoA</text>
        <dbReference type="Rhea" id="RHEA:10868"/>
        <dbReference type="ChEBI" id="CHEBI:17815"/>
        <dbReference type="ChEBI" id="CHEBI:57287"/>
        <dbReference type="ChEBI" id="CHEBI:58342"/>
        <dbReference type="ChEBI" id="CHEBI:64615"/>
        <dbReference type="EC" id="2.3.1.20"/>
    </reaction>
</comment>
<keyword evidence="5 11" id="KW-0808">Transferase</keyword>
<protein>
    <recommendedName>
        <fullName evidence="3">diacylglycerol O-acyltransferase</fullName>
        <ecNumber evidence="3">2.3.1.20</ecNumber>
    </recommendedName>
</protein>
<dbReference type="PANTHER" id="PTHR31650:SF1">
    <property type="entry name" value="WAX ESTER SYNTHASE_DIACYLGLYCEROL ACYLTRANSFERASE 4-RELATED"/>
    <property type="match status" value="1"/>
</dbReference>
<evidence type="ECO:0000256" key="8">
    <source>
        <dbReference type="ARBA" id="ARBA00048109"/>
    </source>
</evidence>
<keyword evidence="7 11" id="KW-0012">Acyltransferase</keyword>
<dbReference type="SUPFAM" id="SSF52777">
    <property type="entry name" value="CoA-dependent acyltransferases"/>
    <property type="match status" value="1"/>
</dbReference>
<dbReference type="GO" id="GO:0051701">
    <property type="term" value="P:biological process involved in interaction with host"/>
    <property type="evidence" value="ECO:0007669"/>
    <property type="project" value="TreeGrafter"/>
</dbReference>
<comment type="pathway">
    <text evidence="1">Glycerolipid metabolism; triacylglycerol biosynthesis.</text>
</comment>
<evidence type="ECO:0000259" key="10">
    <source>
        <dbReference type="Pfam" id="PF06974"/>
    </source>
</evidence>
<keyword evidence="6" id="KW-0443">Lipid metabolism</keyword>
<dbReference type="InterPro" id="IPR004255">
    <property type="entry name" value="O-acyltransferase_WSD1_N"/>
</dbReference>
<gene>
    <name evidence="11" type="ORF">CI610_00132</name>
</gene>
<dbReference type="InterPro" id="IPR009721">
    <property type="entry name" value="O-acyltransferase_WSD1_C"/>
</dbReference>
<dbReference type="NCBIfam" id="TIGR02946">
    <property type="entry name" value="acyl_WS_DGAT"/>
    <property type="match status" value="1"/>
</dbReference>
<keyword evidence="4" id="KW-0444">Lipid biosynthesis</keyword>
<dbReference type="InterPro" id="IPR045034">
    <property type="entry name" value="O-acyltransferase_WSD1-like"/>
</dbReference>
<sequence length="474" mass="53305">MKQLSALDTIFFNMETHTTPMHVGCVAIYDASSMPKGTFDFADVLNNFSIKMAELPVLRQRRVNPPMGIDYPYWISDPDFNLEYHLRQIALPQPGNWEQLCERASAIQAEPLDLEKPPWEIYIVTGLNSIEGVPEGSFALISKMHHALIDGVRGAQLLAAMHDLSPRMMPHKKARGAEPIVVERMPTGIELLSRAALHLPTNIMAKAKATSRYAMPLVREMANKILDTEKHPWIPKTRFNHKVTGHRVFDAIDFKLNEIKALRSLLPGSTINDIMVAIISGGLHHYLKGRSELPANSMNAMVPVNVMPGQGMKQDGNHISFMFPLIHSNEADPVKRLTAIHFDNEKAKSNHKRHGGKMLMDSTHLLPTTLTHMVLDKAVRYNLIDKIKPLINTVITNVPGPQLPLYHAGAKMLRFYGMGVCYDSMGLFHIIFSYNGVISISFTSCQRMMPDQKAYVACLRRSFKELKKCLPVDK</sequence>
<dbReference type="GO" id="GO:0019432">
    <property type="term" value="P:triglyceride biosynthetic process"/>
    <property type="evidence" value="ECO:0007669"/>
    <property type="project" value="UniProtKB-UniPathway"/>
</dbReference>
<dbReference type="GO" id="GO:0071731">
    <property type="term" value="P:response to nitric oxide"/>
    <property type="evidence" value="ECO:0007669"/>
    <property type="project" value="TreeGrafter"/>
</dbReference>
<dbReference type="EC" id="2.3.1.20" evidence="3"/>
<evidence type="ECO:0000256" key="7">
    <source>
        <dbReference type="ARBA" id="ARBA00023315"/>
    </source>
</evidence>
<evidence type="ECO:0000256" key="3">
    <source>
        <dbReference type="ARBA" id="ARBA00013244"/>
    </source>
</evidence>
<name>A0A2H9TCE6_9ZZZZ</name>
<dbReference type="AlphaFoldDB" id="A0A2H9TCE6"/>
<dbReference type="GO" id="GO:0001666">
    <property type="term" value="P:response to hypoxia"/>
    <property type="evidence" value="ECO:0007669"/>
    <property type="project" value="TreeGrafter"/>
</dbReference>
<dbReference type="GO" id="GO:0005886">
    <property type="term" value="C:plasma membrane"/>
    <property type="evidence" value="ECO:0007669"/>
    <property type="project" value="TreeGrafter"/>
</dbReference>
<comment type="caution">
    <text evidence="11">The sequence shown here is derived from an EMBL/GenBank/DDBJ whole genome shotgun (WGS) entry which is preliminary data.</text>
</comment>
<organism evidence="11">
    <name type="scientific">invertebrate metagenome</name>
    <dbReference type="NCBI Taxonomy" id="1711999"/>
    <lineage>
        <taxon>unclassified sequences</taxon>
        <taxon>metagenomes</taxon>
        <taxon>organismal metagenomes</taxon>
    </lineage>
</organism>
<dbReference type="PANTHER" id="PTHR31650">
    <property type="entry name" value="O-ACYLTRANSFERASE (WSD1-LIKE) FAMILY PROTEIN"/>
    <property type="match status" value="1"/>
</dbReference>
<dbReference type="EMBL" id="NSIT01000003">
    <property type="protein sequence ID" value="PJE80884.1"/>
    <property type="molecule type" value="Genomic_DNA"/>
</dbReference>
<evidence type="ECO:0000256" key="6">
    <source>
        <dbReference type="ARBA" id="ARBA00023098"/>
    </source>
</evidence>
<comment type="pathway">
    <text evidence="2">Lipid metabolism.</text>
</comment>
<dbReference type="UniPathway" id="UPA00282"/>
<evidence type="ECO:0000313" key="11">
    <source>
        <dbReference type="EMBL" id="PJE80884.1"/>
    </source>
</evidence>
<evidence type="ECO:0000256" key="2">
    <source>
        <dbReference type="ARBA" id="ARBA00005189"/>
    </source>
</evidence>
<evidence type="ECO:0000259" key="9">
    <source>
        <dbReference type="Pfam" id="PF03007"/>
    </source>
</evidence>
<feature type="domain" description="O-acyltransferase WSD1-like N-terminal" evidence="9">
    <location>
        <begin position="4"/>
        <end position="274"/>
    </location>
</feature>
<dbReference type="Pfam" id="PF03007">
    <property type="entry name" value="WS_DGAT_cat"/>
    <property type="match status" value="1"/>
</dbReference>
<evidence type="ECO:0000256" key="4">
    <source>
        <dbReference type="ARBA" id="ARBA00022516"/>
    </source>
</evidence>
<feature type="domain" description="O-acyltransferase WSD1 C-terminal" evidence="10">
    <location>
        <begin position="316"/>
        <end position="467"/>
    </location>
</feature>
<evidence type="ECO:0000256" key="1">
    <source>
        <dbReference type="ARBA" id="ARBA00004771"/>
    </source>
</evidence>
<dbReference type="GO" id="GO:0004144">
    <property type="term" value="F:diacylglycerol O-acyltransferase activity"/>
    <property type="evidence" value="ECO:0007669"/>
    <property type="project" value="UniProtKB-EC"/>
</dbReference>
<accession>A0A2H9TCE6</accession>
<dbReference type="InterPro" id="IPR014292">
    <property type="entry name" value="Acyl_transf_WS/DGAT"/>
</dbReference>